<reference evidence="2 3" key="1">
    <citation type="submission" date="2018-01" db="EMBL/GenBank/DDBJ databases">
        <authorList>
            <person name="Gaut B.S."/>
            <person name="Morton B.R."/>
            <person name="Clegg M.T."/>
            <person name="Duvall M.R."/>
        </authorList>
    </citation>
    <scope>NUCLEOTIDE SEQUENCE [LARGE SCALE GENOMIC DNA]</scope>
    <source>
        <strain evidence="2">Cupriavidus taiwanensis cmp 52</strain>
    </source>
</reference>
<protein>
    <submittedName>
        <fullName evidence="2">Uncharacterized protein</fullName>
    </submittedName>
</protein>
<name>A0A375JEQ8_9BURK</name>
<dbReference type="Proteomes" id="UP000256805">
    <property type="component" value="Unassembled WGS sequence"/>
</dbReference>
<evidence type="ECO:0000256" key="1">
    <source>
        <dbReference type="SAM" id="MobiDB-lite"/>
    </source>
</evidence>
<proteinExistence type="predicted"/>
<evidence type="ECO:0000313" key="2">
    <source>
        <dbReference type="EMBL" id="SPS03051.1"/>
    </source>
</evidence>
<feature type="region of interest" description="Disordered" evidence="1">
    <location>
        <begin position="1"/>
        <end position="32"/>
    </location>
</feature>
<evidence type="ECO:0000313" key="3">
    <source>
        <dbReference type="Proteomes" id="UP000256805"/>
    </source>
</evidence>
<gene>
    <name evidence="2" type="ORF">CBM2634_U70013</name>
</gene>
<feature type="compositionally biased region" description="Basic and acidic residues" evidence="1">
    <location>
        <begin position="17"/>
        <end position="29"/>
    </location>
</feature>
<dbReference type="AlphaFoldDB" id="A0A375JEQ8"/>
<organism evidence="2 3">
    <name type="scientific">Cupriavidus taiwanensis</name>
    <dbReference type="NCBI Taxonomy" id="164546"/>
    <lineage>
        <taxon>Bacteria</taxon>
        <taxon>Pseudomonadati</taxon>
        <taxon>Pseudomonadota</taxon>
        <taxon>Betaproteobacteria</taxon>
        <taxon>Burkholderiales</taxon>
        <taxon>Burkholderiaceae</taxon>
        <taxon>Cupriavidus</taxon>
    </lineage>
</organism>
<dbReference type="EMBL" id="OVTA01000136">
    <property type="protein sequence ID" value="SPS03051.1"/>
    <property type="molecule type" value="Genomic_DNA"/>
</dbReference>
<accession>A0A375JEQ8</accession>
<sequence length="87" mass="9472">MHAALGPMAEGTRVKRLRESRTGAKEAIHRATPAAGAIRSAASRDWALRIGENASGRLGAGEKRTTRKRPGLTVHGIRKRLHGQWLQ</sequence>